<feature type="compositionally biased region" description="Basic residues" evidence="1">
    <location>
        <begin position="107"/>
        <end position="120"/>
    </location>
</feature>
<evidence type="ECO:0000256" key="1">
    <source>
        <dbReference type="SAM" id="MobiDB-lite"/>
    </source>
</evidence>
<reference evidence="2 3" key="1">
    <citation type="journal article" date="2018" name="Int. J. Syst. Evol. Microbiol.">
        <title>Epidermidibacterium keratini gen. nov., sp. nov., a member of the family Sporichthyaceae, isolated from keratin epidermis.</title>
        <authorList>
            <person name="Lee D.G."/>
            <person name="Trujillo M.E."/>
            <person name="Kang S."/>
            <person name="Nam J.J."/>
            <person name="Kim Y.J."/>
        </authorList>
    </citation>
    <scope>NUCLEOTIDE SEQUENCE [LARGE SCALE GENOMIC DNA]</scope>
    <source>
        <strain evidence="2 3">EPI-7</strain>
    </source>
</reference>
<gene>
    <name evidence="2" type="primary">cas2e</name>
    <name evidence="2" type="ORF">EK0264_07850</name>
</gene>
<feature type="region of interest" description="Disordered" evidence="1">
    <location>
        <begin position="91"/>
        <end position="120"/>
    </location>
</feature>
<dbReference type="Proteomes" id="UP000463857">
    <property type="component" value="Chromosome"/>
</dbReference>
<keyword evidence="3" id="KW-1185">Reference proteome</keyword>
<organism evidence="2 3">
    <name type="scientific">Epidermidibacterium keratini</name>
    <dbReference type="NCBI Taxonomy" id="1891644"/>
    <lineage>
        <taxon>Bacteria</taxon>
        <taxon>Bacillati</taxon>
        <taxon>Actinomycetota</taxon>
        <taxon>Actinomycetes</taxon>
        <taxon>Sporichthyales</taxon>
        <taxon>Sporichthyaceae</taxon>
        <taxon>Epidermidibacterium</taxon>
    </lineage>
</organism>
<name>A0A7L4YNS1_9ACTN</name>
<dbReference type="OrthoDB" id="8527479at2"/>
<sequence length="120" mass="13628">MVVLVLTACPAGLRGHLTRWMLEVSPGVFVGALPARVRDLMWTRVLELCKDGRAIMIYATRGEQRLAFKVHKHDWEPVDIDGVWLMRRPADGASKPTMRSGWSSVGRMRRARRSGRTTEK</sequence>
<evidence type="ECO:0000313" key="3">
    <source>
        <dbReference type="Proteomes" id="UP000463857"/>
    </source>
</evidence>
<protein>
    <submittedName>
        <fullName evidence="2">Type I-E CRISPR-associated endoribonuclease Cas2</fullName>
    </submittedName>
</protein>
<dbReference type="Pfam" id="PF09707">
    <property type="entry name" value="Cas_Cas2CT1978"/>
    <property type="match status" value="1"/>
</dbReference>
<dbReference type="Gene3D" id="3.30.70.240">
    <property type="match status" value="1"/>
</dbReference>
<dbReference type="EMBL" id="CP047156">
    <property type="protein sequence ID" value="QHC00197.1"/>
    <property type="molecule type" value="Genomic_DNA"/>
</dbReference>
<evidence type="ECO:0000313" key="2">
    <source>
        <dbReference type="EMBL" id="QHC00197.1"/>
    </source>
</evidence>
<accession>A0A7L4YNS1</accession>
<dbReference type="InterPro" id="IPR010152">
    <property type="entry name" value="CRISPR-assoc_prot_Cas2_sub"/>
</dbReference>
<dbReference type="NCBIfam" id="TIGR01873">
    <property type="entry name" value="cas_CT1978"/>
    <property type="match status" value="1"/>
</dbReference>
<dbReference type="RefSeq" id="WP_159544440.1">
    <property type="nucleotide sequence ID" value="NZ_CP047156.1"/>
</dbReference>
<dbReference type="AlphaFoldDB" id="A0A7L4YNS1"/>
<dbReference type="KEGG" id="eke:EK0264_07850"/>
<proteinExistence type="predicted"/>
<dbReference type="InParanoid" id="A0A7L4YNS1"/>